<dbReference type="EMBL" id="JBHTAA010000005">
    <property type="protein sequence ID" value="MFC7204905.1"/>
    <property type="molecule type" value="Genomic_DNA"/>
</dbReference>
<dbReference type="Pfam" id="PF25942">
    <property type="entry name" value="Ig_halo"/>
    <property type="match status" value="1"/>
</dbReference>
<evidence type="ECO:0000313" key="3">
    <source>
        <dbReference type="Proteomes" id="UP001596481"/>
    </source>
</evidence>
<dbReference type="PROSITE" id="PS51318">
    <property type="entry name" value="TAT"/>
    <property type="match status" value="1"/>
</dbReference>
<gene>
    <name evidence="2" type="ORF">ACFQJC_15415</name>
</gene>
<evidence type="ECO:0000313" key="2">
    <source>
        <dbReference type="EMBL" id="MFC7204905.1"/>
    </source>
</evidence>
<dbReference type="InterPro" id="IPR006311">
    <property type="entry name" value="TAT_signal"/>
</dbReference>
<comment type="caution">
    <text evidence="2">The sequence shown here is derived from an EMBL/GenBank/DDBJ whole genome shotgun (WGS) entry which is preliminary data.</text>
</comment>
<reference evidence="2 3" key="1">
    <citation type="journal article" date="2019" name="Int. J. Syst. Evol. Microbiol.">
        <title>The Global Catalogue of Microorganisms (GCM) 10K type strain sequencing project: providing services to taxonomists for standard genome sequencing and annotation.</title>
        <authorList>
            <consortium name="The Broad Institute Genomics Platform"/>
            <consortium name="The Broad Institute Genome Sequencing Center for Infectious Disease"/>
            <person name="Wu L."/>
            <person name="Ma J."/>
        </authorList>
    </citation>
    <scope>NUCLEOTIDE SEQUENCE [LARGE SCALE GENOMIC DNA]</scope>
    <source>
        <strain evidence="2 3">DSM 29988</strain>
    </source>
</reference>
<feature type="domain" description="Ig-like" evidence="1">
    <location>
        <begin position="47"/>
        <end position="123"/>
    </location>
</feature>
<dbReference type="AlphaFoldDB" id="A0ABD5ZI87"/>
<keyword evidence="3" id="KW-1185">Reference proteome</keyword>
<dbReference type="PROSITE" id="PS51257">
    <property type="entry name" value="PROKAR_LIPOPROTEIN"/>
    <property type="match status" value="1"/>
</dbReference>
<dbReference type="Proteomes" id="UP001596481">
    <property type="component" value="Unassembled WGS sequence"/>
</dbReference>
<evidence type="ECO:0000259" key="1">
    <source>
        <dbReference type="Pfam" id="PF25942"/>
    </source>
</evidence>
<organism evidence="2 3">
    <name type="scientific">Haloferax namakaokahaiae</name>
    <dbReference type="NCBI Taxonomy" id="1748331"/>
    <lineage>
        <taxon>Archaea</taxon>
        <taxon>Methanobacteriati</taxon>
        <taxon>Methanobacteriota</taxon>
        <taxon>Stenosarchaea group</taxon>
        <taxon>Halobacteria</taxon>
        <taxon>Halobacteriales</taxon>
        <taxon>Haloferacaceae</taxon>
        <taxon>Haloferax</taxon>
    </lineage>
</organism>
<sequence length="131" mass="14116">MSGQWTRRSFLVAAGALGLAASAGCLDGVGSARGVTDIVFHNETPTAQTVALSVTHRRDDSTVVETTIELPAHSQHTVNNEVVMKSDYDVRVSATAESDDEPYTETYTWKDANQPLHVIVNDQLVFAVQVG</sequence>
<accession>A0ABD5ZI87</accession>
<name>A0ABD5ZI87_9EURY</name>
<dbReference type="InterPro" id="IPR058929">
    <property type="entry name" value="Ig_halo"/>
</dbReference>
<protein>
    <recommendedName>
        <fullName evidence="1">Ig-like domain-containing protein</fullName>
    </recommendedName>
</protein>
<proteinExistence type="predicted"/>
<dbReference type="RefSeq" id="WP_390225012.1">
    <property type="nucleotide sequence ID" value="NZ_JBHTAA010000005.1"/>
</dbReference>